<dbReference type="AlphaFoldDB" id="A0A6M1T1X6"/>
<dbReference type="EMBL" id="JAALLS010000006">
    <property type="protein sequence ID" value="NGP88017.1"/>
    <property type="molecule type" value="Genomic_DNA"/>
</dbReference>
<keyword evidence="3" id="KW-1185">Reference proteome</keyword>
<feature type="region of interest" description="Disordered" evidence="1">
    <location>
        <begin position="67"/>
        <end position="96"/>
    </location>
</feature>
<protein>
    <submittedName>
        <fullName evidence="2">Uncharacterized protein</fullName>
    </submittedName>
</protein>
<proteinExistence type="predicted"/>
<comment type="caution">
    <text evidence="2">The sequence shown here is derived from an EMBL/GenBank/DDBJ whole genome shotgun (WGS) entry which is preliminary data.</text>
</comment>
<feature type="compositionally biased region" description="Polar residues" evidence="1">
    <location>
        <begin position="73"/>
        <end position="96"/>
    </location>
</feature>
<evidence type="ECO:0000313" key="3">
    <source>
        <dbReference type="Proteomes" id="UP000479132"/>
    </source>
</evidence>
<evidence type="ECO:0000313" key="2">
    <source>
        <dbReference type="EMBL" id="NGP88017.1"/>
    </source>
</evidence>
<gene>
    <name evidence="2" type="ORF">G3569_06600</name>
</gene>
<feature type="compositionally biased region" description="Polar residues" evidence="1">
    <location>
        <begin position="1"/>
        <end position="10"/>
    </location>
</feature>
<reference evidence="2 3" key="1">
    <citation type="submission" date="2020-02" db="EMBL/GenBank/DDBJ databases">
        <title>Aliifodinibius halophilus 2W32, complete genome.</title>
        <authorList>
            <person name="Li Y."/>
            <person name="Wu S."/>
        </authorList>
    </citation>
    <scope>NUCLEOTIDE SEQUENCE [LARGE SCALE GENOMIC DNA]</scope>
    <source>
        <strain evidence="2 3">2W32</strain>
    </source>
</reference>
<evidence type="ECO:0000256" key="1">
    <source>
        <dbReference type="SAM" id="MobiDB-lite"/>
    </source>
</evidence>
<organism evidence="2 3">
    <name type="scientific">Fodinibius halophilus</name>
    <dbReference type="NCBI Taxonomy" id="1736908"/>
    <lineage>
        <taxon>Bacteria</taxon>
        <taxon>Pseudomonadati</taxon>
        <taxon>Balneolota</taxon>
        <taxon>Balneolia</taxon>
        <taxon>Balneolales</taxon>
        <taxon>Balneolaceae</taxon>
        <taxon>Fodinibius</taxon>
    </lineage>
</organism>
<dbReference type="RefSeq" id="WP_165267314.1">
    <property type="nucleotide sequence ID" value="NZ_JAALLS010000006.1"/>
</dbReference>
<feature type="region of interest" description="Disordered" evidence="1">
    <location>
        <begin position="1"/>
        <end position="32"/>
    </location>
</feature>
<sequence>MSSLLSNSPSGVEEAVPISTPPTQIPANRRESFSFPKRSCRAHQESSIIEADQKITSPLANLANLGGVHRTDSPQQRLSNPHQLIPNNRHQITNNH</sequence>
<accession>A0A6M1T1X6</accession>
<dbReference type="Proteomes" id="UP000479132">
    <property type="component" value="Unassembled WGS sequence"/>
</dbReference>
<name>A0A6M1T1X6_9BACT</name>